<evidence type="ECO:0000256" key="7">
    <source>
        <dbReference type="ARBA" id="ARBA00022989"/>
    </source>
</evidence>
<feature type="transmembrane region" description="Helical" evidence="10">
    <location>
        <begin position="263"/>
        <end position="282"/>
    </location>
</feature>
<dbReference type="InterPro" id="IPR036150">
    <property type="entry name" value="Cyt_b/b6_C_sf"/>
</dbReference>
<evidence type="ECO:0000256" key="1">
    <source>
        <dbReference type="ARBA" id="ARBA00004141"/>
    </source>
</evidence>
<protein>
    <submittedName>
        <fullName evidence="13">Cytochrome bc complex cytochrome b subunit</fullName>
    </submittedName>
</protein>
<dbReference type="PROSITE" id="PS51003">
    <property type="entry name" value="CYTB_CTER"/>
    <property type="match status" value="1"/>
</dbReference>
<keyword evidence="3" id="KW-0349">Heme</keyword>
<keyword evidence="7 10" id="KW-1133">Transmembrane helix</keyword>
<gene>
    <name evidence="13" type="ORF">KIH39_17460</name>
</gene>
<feature type="domain" description="Cytochrome b/b6 N-terminal region profile" evidence="11">
    <location>
        <begin position="28"/>
        <end position="239"/>
    </location>
</feature>
<evidence type="ECO:0000256" key="6">
    <source>
        <dbReference type="ARBA" id="ARBA00022982"/>
    </source>
</evidence>
<feature type="transmembrane region" description="Helical" evidence="10">
    <location>
        <begin position="207"/>
        <end position="230"/>
    </location>
</feature>
<dbReference type="Pfam" id="PF00033">
    <property type="entry name" value="Cytochrome_B"/>
    <property type="match status" value="1"/>
</dbReference>
<dbReference type="GO" id="GO:0046872">
    <property type="term" value="F:metal ion binding"/>
    <property type="evidence" value="ECO:0007669"/>
    <property type="project" value="UniProtKB-KW"/>
</dbReference>
<dbReference type="InterPro" id="IPR016174">
    <property type="entry name" value="Di-haem_cyt_TM"/>
</dbReference>
<sequence>MQNETITSGGVTAVEIKPVVSAPLKQRLYDWANSRLGLDEILHFAAKKTVPEHKHSLWYYWGGISLFFFIVQCFTGVLLLIYYRPGPDAYESVRKITYEIHFGWLIRSAHSWAANLMVAAVFVHMFSAGLMKAYRNPREFTWWSGLALLMLTLLFGFSGYLLPWDNLSYFATKVGLEIPNSLPLVGPKVAELAKGGPEVSEFTLQRFFALHVVVCPALFLPILVFHLWLVTKHGNATPPSEESVPVAKRKTIPFFPNFLMKDLAMWLITLNVLALCASLFPWQLDQAADPLKPAPLGIHPEWYYMSQFQVLKIFGNWFPGAAGEVVGMTVFTLGLVLWTLLPLYDNSSKNGKRARRGTYFIFLVIIIYTGTTLWGYAAL</sequence>
<feature type="transmembrane region" description="Helical" evidence="10">
    <location>
        <begin position="142"/>
        <end position="162"/>
    </location>
</feature>
<dbReference type="PANTHER" id="PTHR19271:SF16">
    <property type="entry name" value="CYTOCHROME B"/>
    <property type="match status" value="1"/>
</dbReference>
<evidence type="ECO:0000256" key="4">
    <source>
        <dbReference type="ARBA" id="ARBA00022692"/>
    </source>
</evidence>
<dbReference type="GO" id="GO:0016491">
    <property type="term" value="F:oxidoreductase activity"/>
    <property type="evidence" value="ECO:0007669"/>
    <property type="project" value="InterPro"/>
</dbReference>
<dbReference type="GO" id="GO:0016020">
    <property type="term" value="C:membrane"/>
    <property type="evidence" value="ECO:0007669"/>
    <property type="project" value="UniProtKB-SubCell"/>
</dbReference>
<dbReference type="InterPro" id="IPR005797">
    <property type="entry name" value="Cyt_b/b6_N"/>
</dbReference>
<dbReference type="KEGG" id="tsph:KIH39_17460"/>
<dbReference type="Pfam" id="PF00032">
    <property type="entry name" value="Cytochrom_B_C"/>
    <property type="match status" value="1"/>
</dbReference>
<dbReference type="AlphaFoldDB" id="A0A8E6B511"/>
<keyword evidence="14" id="KW-1185">Reference proteome</keyword>
<dbReference type="GO" id="GO:0009055">
    <property type="term" value="F:electron transfer activity"/>
    <property type="evidence" value="ECO:0007669"/>
    <property type="project" value="InterPro"/>
</dbReference>
<keyword evidence="8" id="KW-0408">Iron</keyword>
<evidence type="ECO:0000256" key="10">
    <source>
        <dbReference type="SAM" id="Phobius"/>
    </source>
</evidence>
<dbReference type="Gene3D" id="1.20.810.10">
    <property type="entry name" value="Cytochrome Bc1 Complex, Chain C"/>
    <property type="match status" value="1"/>
</dbReference>
<keyword evidence="9 10" id="KW-0472">Membrane</keyword>
<evidence type="ECO:0000256" key="8">
    <source>
        <dbReference type="ARBA" id="ARBA00023004"/>
    </source>
</evidence>
<evidence type="ECO:0000313" key="13">
    <source>
        <dbReference type="EMBL" id="QVL30633.1"/>
    </source>
</evidence>
<evidence type="ECO:0000259" key="12">
    <source>
        <dbReference type="PROSITE" id="PS51003"/>
    </source>
</evidence>
<evidence type="ECO:0000256" key="3">
    <source>
        <dbReference type="ARBA" id="ARBA00022617"/>
    </source>
</evidence>
<keyword evidence="2" id="KW-0813">Transport</keyword>
<dbReference type="SUPFAM" id="SSF81342">
    <property type="entry name" value="Transmembrane di-heme cytochromes"/>
    <property type="match status" value="1"/>
</dbReference>
<dbReference type="Proteomes" id="UP000676194">
    <property type="component" value="Chromosome"/>
</dbReference>
<accession>A0A8E6B511</accession>
<keyword evidence="4 10" id="KW-0812">Transmembrane</keyword>
<name>A0A8E6B511_9BACT</name>
<dbReference type="InterPro" id="IPR005798">
    <property type="entry name" value="Cyt_b/b6_C"/>
</dbReference>
<keyword evidence="6" id="KW-0249">Electron transport</keyword>
<dbReference type="PANTHER" id="PTHR19271">
    <property type="entry name" value="CYTOCHROME B"/>
    <property type="match status" value="1"/>
</dbReference>
<keyword evidence="5" id="KW-0479">Metal-binding</keyword>
<evidence type="ECO:0000259" key="11">
    <source>
        <dbReference type="PROSITE" id="PS51002"/>
    </source>
</evidence>
<proteinExistence type="predicted"/>
<feature type="transmembrane region" description="Helical" evidence="10">
    <location>
        <begin position="112"/>
        <end position="130"/>
    </location>
</feature>
<organism evidence="13 14">
    <name type="scientific">Telmatocola sphagniphila</name>
    <dbReference type="NCBI Taxonomy" id="1123043"/>
    <lineage>
        <taxon>Bacteria</taxon>
        <taxon>Pseudomonadati</taxon>
        <taxon>Planctomycetota</taxon>
        <taxon>Planctomycetia</taxon>
        <taxon>Gemmatales</taxon>
        <taxon>Gemmataceae</taxon>
    </lineage>
</organism>
<evidence type="ECO:0000256" key="9">
    <source>
        <dbReference type="ARBA" id="ARBA00023136"/>
    </source>
</evidence>
<feature type="domain" description="Cytochrome b/b6 C-terminal region profile" evidence="12">
    <location>
        <begin position="244"/>
        <end position="379"/>
    </location>
</feature>
<dbReference type="GO" id="GO:0022904">
    <property type="term" value="P:respiratory electron transport chain"/>
    <property type="evidence" value="ECO:0007669"/>
    <property type="project" value="InterPro"/>
</dbReference>
<feature type="transmembrane region" description="Helical" evidence="10">
    <location>
        <begin position="325"/>
        <end position="345"/>
    </location>
</feature>
<dbReference type="PROSITE" id="PS51002">
    <property type="entry name" value="CYTB_NTER"/>
    <property type="match status" value="1"/>
</dbReference>
<reference evidence="13" key="1">
    <citation type="submission" date="2021-05" db="EMBL/GenBank/DDBJ databases">
        <title>Complete genome sequence of the cellulolytic planctomycete Telmatocola sphagniphila SP2T and characterization of the first cellulase from planctomycetes.</title>
        <authorList>
            <person name="Rakitin A.L."/>
            <person name="Beletsky A.V."/>
            <person name="Naumoff D.G."/>
            <person name="Kulichevskaya I.S."/>
            <person name="Mardanov A.V."/>
            <person name="Ravin N.V."/>
            <person name="Dedysh S.N."/>
        </authorList>
    </citation>
    <scope>NUCLEOTIDE SEQUENCE</scope>
    <source>
        <strain evidence="13">SP2T</strain>
    </source>
</reference>
<evidence type="ECO:0000313" key="14">
    <source>
        <dbReference type="Proteomes" id="UP000676194"/>
    </source>
</evidence>
<dbReference type="InterPro" id="IPR027387">
    <property type="entry name" value="Cytb/b6-like_sf"/>
</dbReference>
<dbReference type="RefSeq" id="WP_213494504.1">
    <property type="nucleotide sequence ID" value="NZ_CP074694.1"/>
</dbReference>
<feature type="transmembrane region" description="Helical" evidence="10">
    <location>
        <begin position="57"/>
        <end position="83"/>
    </location>
</feature>
<feature type="transmembrane region" description="Helical" evidence="10">
    <location>
        <begin position="357"/>
        <end position="377"/>
    </location>
</feature>
<evidence type="ECO:0000256" key="2">
    <source>
        <dbReference type="ARBA" id="ARBA00022448"/>
    </source>
</evidence>
<comment type="subcellular location">
    <subcellularLocation>
        <location evidence="1">Membrane</location>
        <topology evidence="1">Multi-pass membrane protein</topology>
    </subcellularLocation>
</comment>
<dbReference type="SUPFAM" id="SSF81648">
    <property type="entry name" value="a domain/subunit of cytochrome bc1 complex (Ubiquinol-cytochrome c reductase)"/>
    <property type="match status" value="1"/>
</dbReference>
<dbReference type="EMBL" id="CP074694">
    <property type="protein sequence ID" value="QVL30633.1"/>
    <property type="molecule type" value="Genomic_DNA"/>
</dbReference>
<evidence type="ECO:0000256" key="5">
    <source>
        <dbReference type="ARBA" id="ARBA00022723"/>
    </source>
</evidence>